<sequence>MEDPQVWTFVGSRRRGRRLKNLGDGTSEVSPSSLAPPAGSENFPPASPPVVAPPRSEEGWKEDAIRANQSVRSTRDRRRRQGRRGERTVEEVETLVQEKILACAKELEHSEFWRSCKDTLERAIQYLRMASSENTGTAAGRSSCRGGFSTSSAASSSLASSDFCIAPIAAVAELSPHGCFASSPLSSFQLAEAVASSSESRLHAASSVEAPQREESLPGAAAHAAERRASPREIPVEDEEETTLCEARAPVQNEDSALKTAETTQGEGRPCEKGEEKLKEEQTRKRQDPTLQQERKEREGDGAERNWHGKCTLICLGLGSPTECSDTASCRYQLGLALLIKRMLNISEASTFIADPAMTLTDFALLQRLGFSPQPVVPGRVLPPVLHRDISRFFSCPCSSSRESLSPPLPSTSLGASSASGAPFSAASSNASPVSLPLSPSARLASSAVSSGASASPKAACSSWHSHRELASAPRDSRELFVFLLPHCDADLYGAVLSEYFLLAPFCASCLRPGCRACGQCMQRCHEPGREGHARDKEANETKSEKENGLDADGRQPAAQEKKEKEATWRQRQDGETKREPTPRREASAERRQRATEVETRFQAQARSFLLIGNAFSTYTMRTLRFQPFVFEPFPRSEDEKSHVAVGNSRREEKRDSEGENTQLKTTVAAPLNPRGVQTGVTATAEGRQGETVDGHWKTNEEMTQKANASQRKEPTAGGEDAVSLPSSSSLSSSSSSPCSSSSRSCYVSSSSSTVSLPSSSSCSSFAFPLSSFSPSSSASVSLLSPLRSAHLVFYLQDRLRECRLDGAAFAAYPRAFNDLAVMHADLENFPCSHSSFWADVAAELSRVAGNETNTKRKRRGKREASRR</sequence>
<feature type="compositionally biased region" description="Basic and acidic residues" evidence="2">
    <location>
        <begin position="636"/>
        <end position="658"/>
    </location>
</feature>
<feature type="region of interest" description="Disordered" evidence="2">
    <location>
        <begin position="15"/>
        <end position="88"/>
    </location>
</feature>
<dbReference type="AlphaFoldDB" id="A0A086QTM5"/>
<dbReference type="Proteomes" id="UP000028821">
    <property type="component" value="Unassembled WGS sequence"/>
</dbReference>
<evidence type="ECO:0000313" key="5">
    <source>
        <dbReference type="Proteomes" id="UP000028821"/>
    </source>
</evidence>
<dbReference type="GO" id="GO:0005737">
    <property type="term" value="C:cytoplasm"/>
    <property type="evidence" value="ECO:0007669"/>
    <property type="project" value="TreeGrafter"/>
</dbReference>
<feature type="domain" description="SRR1-like" evidence="3">
    <location>
        <begin position="306"/>
        <end position="372"/>
    </location>
</feature>
<organism evidence="4 5">
    <name type="scientific">Toxoplasma gondii MAS</name>
    <dbReference type="NCBI Taxonomy" id="943118"/>
    <lineage>
        <taxon>Eukaryota</taxon>
        <taxon>Sar</taxon>
        <taxon>Alveolata</taxon>
        <taxon>Apicomplexa</taxon>
        <taxon>Conoidasida</taxon>
        <taxon>Coccidia</taxon>
        <taxon>Eucoccidiorida</taxon>
        <taxon>Eimeriorina</taxon>
        <taxon>Sarcocystidae</taxon>
        <taxon>Toxoplasma</taxon>
    </lineage>
</organism>
<comment type="caution">
    <text evidence="4">The sequence shown here is derived from an EMBL/GenBank/DDBJ whole genome shotgun (WGS) entry which is preliminary data.</text>
</comment>
<feature type="region of interest" description="Disordered" evidence="2">
    <location>
        <begin position="636"/>
        <end position="742"/>
    </location>
</feature>
<feature type="compositionally biased region" description="Basic and acidic residues" evidence="2">
    <location>
        <begin position="55"/>
        <end position="65"/>
    </location>
</feature>
<evidence type="ECO:0000256" key="1">
    <source>
        <dbReference type="ARBA" id="ARBA00009856"/>
    </source>
</evidence>
<proteinExistence type="inferred from homology"/>
<feature type="region of interest" description="Disordered" evidence="2">
    <location>
        <begin position="526"/>
        <end position="599"/>
    </location>
</feature>
<evidence type="ECO:0000256" key="2">
    <source>
        <dbReference type="SAM" id="MobiDB-lite"/>
    </source>
</evidence>
<feature type="compositionally biased region" description="Basic and acidic residues" evidence="2">
    <location>
        <begin position="269"/>
        <end position="303"/>
    </location>
</feature>
<dbReference type="InterPro" id="IPR040044">
    <property type="entry name" value="SRR1L"/>
</dbReference>
<dbReference type="InterPro" id="IPR012942">
    <property type="entry name" value="SRR1-like"/>
</dbReference>
<dbReference type="EMBL" id="AEXC02000724">
    <property type="protein sequence ID" value="KFH15957.1"/>
    <property type="molecule type" value="Genomic_DNA"/>
</dbReference>
<accession>A0A086QTM5</accession>
<dbReference type="PANTHER" id="PTHR28626:SF3">
    <property type="entry name" value="SRR1-LIKE PROTEIN"/>
    <property type="match status" value="1"/>
</dbReference>
<dbReference type="OrthoDB" id="349467at2759"/>
<evidence type="ECO:0000259" key="3">
    <source>
        <dbReference type="Pfam" id="PF07985"/>
    </source>
</evidence>
<feature type="compositionally biased region" description="Basic and acidic residues" evidence="2">
    <location>
        <begin position="688"/>
        <end position="704"/>
    </location>
</feature>
<feature type="region of interest" description="Disordered" evidence="2">
    <location>
        <begin position="204"/>
        <end position="303"/>
    </location>
</feature>
<evidence type="ECO:0000313" key="4">
    <source>
        <dbReference type="EMBL" id="KFH15957.1"/>
    </source>
</evidence>
<comment type="similarity">
    <text evidence="1">Belongs to the SRR1 family.</text>
</comment>
<dbReference type="PANTHER" id="PTHR28626">
    <property type="entry name" value="SRR1-LIKE PROTEIN"/>
    <property type="match status" value="1"/>
</dbReference>
<dbReference type="VEuPathDB" id="ToxoDB:TGMAS_248780"/>
<gene>
    <name evidence="4" type="ORF">TGMAS_248780</name>
</gene>
<dbReference type="Pfam" id="PF07985">
    <property type="entry name" value="SRR1"/>
    <property type="match status" value="1"/>
</dbReference>
<feature type="compositionally biased region" description="Low complexity" evidence="2">
    <location>
        <begin position="724"/>
        <end position="742"/>
    </location>
</feature>
<dbReference type="GO" id="GO:0005634">
    <property type="term" value="C:nucleus"/>
    <property type="evidence" value="ECO:0007669"/>
    <property type="project" value="TreeGrafter"/>
</dbReference>
<reference evidence="4 5" key="1">
    <citation type="submission" date="2014-04" db="EMBL/GenBank/DDBJ databases">
        <authorList>
            <person name="Sibley D."/>
            <person name="Venepally P."/>
            <person name="Karamycheva S."/>
            <person name="Hadjithomas M."/>
            <person name="Khan A."/>
            <person name="Brunk B."/>
            <person name="Roos D."/>
            <person name="Caler E."/>
            <person name="Lorenzi H."/>
        </authorList>
    </citation>
    <scope>NUCLEOTIDE SEQUENCE [LARGE SCALE GENOMIC DNA]</scope>
    <source>
        <strain evidence="4 5">MAS</strain>
    </source>
</reference>
<name>A0A086QTM5_TOXGO</name>
<feature type="compositionally biased region" description="Basic and acidic residues" evidence="2">
    <location>
        <begin position="224"/>
        <end position="235"/>
    </location>
</feature>
<protein>
    <submittedName>
        <fullName evidence="4">SRR1 protein</fullName>
    </submittedName>
</protein>